<evidence type="ECO:0000313" key="1">
    <source>
        <dbReference type="EMBL" id="JAP09022.1"/>
    </source>
</evidence>
<organism evidence="1">
    <name type="scientific">Solanum chacoense</name>
    <name type="common">Chaco potato</name>
    <dbReference type="NCBI Taxonomy" id="4108"/>
    <lineage>
        <taxon>Eukaryota</taxon>
        <taxon>Viridiplantae</taxon>
        <taxon>Streptophyta</taxon>
        <taxon>Embryophyta</taxon>
        <taxon>Tracheophyta</taxon>
        <taxon>Spermatophyta</taxon>
        <taxon>Magnoliopsida</taxon>
        <taxon>eudicotyledons</taxon>
        <taxon>Gunneridae</taxon>
        <taxon>Pentapetalae</taxon>
        <taxon>asterids</taxon>
        <taxon>lamiids</taxon>
        <taxon>Solanales</taxon>
        <taxon>Solanaceae</taxon>
        <taxon>Solanoideae</taxon>
        <taxon>Solaneae</taxon>
        <taxon>Solanum</taxon>
    </lineage>
</organism>
<accession>A0A0V0GLX3</accession>
<dbReference type="EMBL" id="GEDG01035820">
    <property type="protein sequence ID" value="JAP09022.1"/>
    <property type="molecule type" value="Transcribed_RNA"/>
</dbReference>
<dbReference type="AlphaFoldDB" id="A0A0V0GLX3"/>
<proteinExistence type="predicted"/>
<name>A0A0V0GLX3_SOLCH</name>
<feature type="non-terminal residue" evidence="1">
    <location>
        <position position="1"/>
    </location>
</feature>
<sequence length="79" mass="9035">QSLDKGFLCLRLCDPLQETSSLLDKFILIGLAKTFEAMASIMYLLFQGVRTIKGQDRVLCNVQMESLQPESRQELRKNL</sequence>
<protein>
    <submittedName>
        <fullName evidence="1">Putative ovule protein</fullName>
    </submittedName>
</protein>
<reference evidence="1" key="1">
    <citation type="submission" date="2015-12" db="EMBL/GenBank/DDBJ databases">
        <title>Gene expression during late stages of embryo sac development: a critical building block for successful pollen-pistil interactions.</title>
        <authorList>
            <person name="Liu Y."/>
            <person name="Joly V."/>
            <person name="Sabar M."/>
            <person name="Matton D.P."/>
        </authorList>
    </citation>
    <scope>NUCLEOTIDE SEQUENCE</scope>
</reference>